<feature type="domain" description="Sulfotransferase" evidence="6">
    <location>
        <begin position="1"/>
        <end position="84"/>
    </location>
</feature>
<evidence type="ECO:0000256" key="3">
    <source>
        <dbReference type="ARBA" id="ARBA00022490"/>
    </source>
</evidence>
<protein>
    <recommendedName>
        <fullName evidence="5">Sulfotransferase</fullName>
        <ecNumber evidence="5">2.8.2.-</ecNumber>
    </recommendedName>
</protein>
<comment type="subcellular location">
    <subcellularLocation>
        <location evidence="1">Cytoplasm</location>
    </subcellularLocation>
</comment>
<dbReference type="GO" id="GO:0008146">
    <property type="term" value="F:sulfotransferase activity"/>
    <property type="evidence" value="ECO:0007669"/>
    <property type="project" value="InterPro"/>
</dbReference>
<dbReference type="GO" id="GO:0005737">
    <property type="term" value="C:cytoplasm"/>
    <property type="evidence" value="ECO:0007669"/>
    <property type="project" value="UniProtKB-SubCell"/>
</dbReference>
<name>A0A061HY33_CRIGR</name>
<dbReference type="PANTHER" id="PTHR11783">
    <property type="entry name" value="SULFOTRANSFERASE SULT"/>
    <property type="match status" value="1"/>
</dbReference>
<dbReference type="EMBL" id="KE687292">
    <property type="protein sequence ID" value="ERE59996.1"/>
    <property type="molecule type" value="Genomic_DNA"/>
</dbReference>
<keyword evidence="4 5" id="KW-0808">Transferase</keyword>
<evidence type="ECO:0000256" key="4">
    <source>
        <dbReference type="ARBA" id="ARBA00022679"/>
    </source>
</evidence>
<dbReference type="Proteomes" id="UP000694386">
    <property type="component" value="Unplaced"/>
</dbReference>
<evidence type="ECO:0000256" key="1">
    <source>
        <dbReference type="ARBA" id="ARBA00004496"/>
    </source>
</evidence>
<reference evidence="8" key="3">
    <citation type="submission" date="2025-05" db="UniProtKB">
        <authorList>
            <consortium name="Ensembl"/>
        </authorList>
    </citation>
    <scope>IDENTIFICATION</scope>
</reference>
<evidence type="ECO:0000313" key="9">
    <source>
        <dbReference type="Proteomes" id="UP000030759"/>
    </source>
</evidence>
<dbReference type="SUPFAM" id="SSF52540">
    <property type="entry name" value="P-loop containing nucleoside triphosphate hydrolases"/>
    <property type="match status" value="1"/>
</dbReference>
<evidence type="ECO:0000313" key="7">
    <source>
        <dbReference type="EMBL" id="ERE59996.1"/>
    </source>
</evidence>
<evidence type="ECO:0000313" key="8">
    <source>
        <dbReference type="Ensembl" id="ENSCGRP00001014096.1"/>
    </source>
</evidence>
<sequence>MEKVCQFLGKHLSPEQLDSAVQYSSFSVMKDNRMSNSAKIKNSEDKTDSSIPLLRKGISGDWKNHFTVAQSEVFVKIYREKMSSLDPGLFPWSKDC</sequence>
<keyword evidence="3" id="KW-0963">Cytoplasm</keyword>
<dbReference type="AlphaFoldDB" id="A0A061HY33"/>
<evidence type="ECO:0000259" key="6">
    <source>
        <dbReference type="Pfam" id="PF00685"/>
    </source>
</evidence>
<dbReference type="Proteomes" id="UP000030759">
    <property type="component" value="Unassembled WGS sequence"/>
</dbReference>
<dbReference type="Ensembl" id="ENSCGRT00001018333.1">
    <property type="protein sequence ID" value="ENSCGRP00001014096.1"/>
    <property type="gene ID" value="ENSCGRG00001015079.1"/>
</dbReference>
<dbReference type="OMA" id="HMANYST"/>
<comment type="similarity">
    <text evidence="2 5">Belongs to the sulfotransferase 1 family.</text>
</comment>
<proteinExistence type="inferred from homology"/>
<evidence type="ECO:0000256" key="2">
    <source>
        <dbReference type="ARBA" id="ARBA00005771"/>
    </source>
</evidence>
<dbReference type="EC" id="2.8.2.-" evidence="5"/>
<evidence type="ECO:0000256" key="5">
    <source>
        <dbReference type="RuleBase" id="RU361155"/>
    </source>
</evidence>
<gene>
    <name evidence="7" type="ORF">H671_21183</name>
</gene>
<dbReference type="Pfam" id="PF00685">
    <property type="entry name" value="Sulfotransfer_1"/>
    <property type="match status" value="1"/>
</dbReference>
<dbReference type="Gene3D" id="3.40.50.300">
    <property type="entry name" value="P-loop containing nucleotide triphosphate hydrolases"/>
    <property type="match status" value="1"/>
</dbReference>
<organism evidence="7 9">
    <name type="scientific">Cricetulus griseus</name>
    <name type="common">Chinese hamster</name>
    <name type="synonym">Cricetulus barabensis griseus</name>
    <dbReference type="NCBI Taxonomy" id="10029"/>
    <lineage>
        <taxon>Eukaryota</taxon>
        <taxon>Metazoa</taxon>
        <taxon>Chordata</taxon>
        <taxon>Craniata</taxon>
        <taxon>Vertebrata</taxon>
        <taxon>Euteleostomi</taxon>
        <taxon>Mammalia</taxon>
        <taxon>Eutheria</taxon>
        <taxon>Euarchontoglires</taxon>
        <taxon>Glires</taxon>
        <taxon>Rodentia</taxon>
        <taxon>Myomorpha</taxon>
        <taxon>Muroidea</taxon>
        <taxon>Cricetidae</taxon>
        <taxon>Cricetinae</taxon>
        <taxon>Cricetulus</taxon>
    </lineage>
</organism>
<dbReference type="InterPro" id="IPR000863">
    <property type="entry name" value="Sulfotransferase_dom"/>
</dbReference>
<reference evidence="7" key="2">
    <citation type="submission" date="2013-03" db="EMBL/GenBank/DDBJ databases">
        <title>Chinese hamster genome sequenced from sorted chromosomes.</title>
        <authorList>
            <person name="Brinkrolf K."/>
            <person name="Rupp O."/>
            <person name="Laux H."/>
            <person name="Kollin F."/>
            <person name="Ernst W."/>
            <person name="Linke B."/>
            <person name="Kofler R."/>
            <person name="Romand S."/>
            <person name="Hesse F."/>
            <person name="Budach W.E."/>
            <person name="Galosy S."/>
            <person name="Muller D."/>
            <person name="Noll T."/>
            <person name="Wienberg J."/>
            <person name="Jostock T."/>
            <person name="Leonard M."/>
            <person name="Grillari J."/>
            <person name="Tauch A."/>
            <person name="Goesmann A."/>
            <person name="Helk B."/>
            <person name="Mott J.E."/>
            <person name="Puehler A."/>
            <person name="Borth N."/>
        </authorList>
    </citation>
    <scope>NUCLEOTIDE SEQUENCE</scope>
    <source>
        <strain evidence="7">17A/GY</strain>
    </source>
</reference>
<reference evidence="9" key="1">
    <citation type="journal article" date="2013" name="Nat. Biotechnol.">
        <title>Chinese hamster genome sequenced from sorted chromosomes.</title>
        <authorList>
            <person name="Brinkrolf K."/>
            <person name="Rupp O."/>
            <person name="Laux H."/>
            <person name="Kollin F."/>
            <person name="Ernst W."/>
            <person name="Linke B."/>
            <person name="Kofler R."/>
            <person name="Romand S."/>
            <person name="Hesse F."/>
            <person name="Budach W.E."/>
            <person name="Galosy S."/>
            <person name="Muller D."/>
            <person name="Noll T."/>
            <person name="Wienberg J."/>
            <person name="Jostock T."/>
            <person name="Leonard M."/>
            <person name="Grillari J."/>
            <person name="Tauch A."/>
            <person name="Goesmann A."/>
            <person name="Helk B."/>
            <person name="Mott J.E."/>
            <person name="Puhler A."/>
            <person name="Borth N."/>
        </authorList>
    </citation>
    <scope>NUCLEOTIDE SEQUENCE [LARGE SCALE GENOMIC DNA]</scope>
    <source>
        <strain evidence="9">17A/GY</strain>
    </source>
</reference>
<accession>A0A061HY33</accession>
<dbReference type="InterPro" id="IPR027417">
    <property type="entry name" value="P-loop_NTPase"/>
</dbReference>